<evidence type="ECO:0000313" key="7">
    <source>
        <dbReference type="EMBL" id="RKK05996.1"/>
    </source>
</evidence>
<dbReference type="EMBL" id="RFLX01000015">
    <property type="protein sequence ID" value="RMI19907.1"/>
    <property type="molecule type" value="Genomic_DNA"/>
</dbReference>
<evidence type="ECO:0000256" key="1">
    <source>
        <dbReference type="ARBA" id="ARBA00003236"/>
    </source>
</evidence>
<evidence type="ECO:0000313" key="9">
    <source>
        <dbReference type="Proteomes" id="UP000274097"/>
    </source>
</evidence>
<dbReference type="PANTHER" id="PTHR43123">
    <property type="entry name" value="POLYSACCHARIDE DEACETYLASE-RELATED"/>
    <property type="match status" value="1"/>
</dbReference>
<evidence type="ECO:0000256" key="4">
    <source>
        <dbReference type="ARBA" id="ARBA00032976"/>
    </source>
</evidence>
<evidence type="ECO:0000259" key="6">
    <source>
        <dbReference type="PROSITE" id="PS51677"/>
    </source>
</evidence>
<organism evidence="7 10">
    <name type="scientific">Teichococcus wenyumeiae</name>
    <dbReference type="NCBI Taxonomy" id="2478470"/>
    <lineage>
        <taxon>Bacteria</taxon>
        <taxon>Pseudomonadati</taxon>
        <taxon>Pseudomonadota</taxon>
        <taxon>Alphaproteobacteria</taxon>
        <taxon>Acetobacterales</taxon>
        <taxon>Roseomonadaceae</taxon>
        <taxon>Roseomonas</taxon>
    </lineage>
</organism>
<dbReference type="Gene3D" id="3.20.20.370">
    <property type="entry name" value="Glycoside hydrolase/deacetylase"/>
    <property type="match status" value="1"/>
</dbReference>
<dbReference type="PANTHER" id="PTHR43123:SF1">
    <property type="entry name" value="POLYSACCHARIDE DEACETYLASE-RELATED"/>
    <property type="match status" value="1"/>
</dbReference>
<dbReference type="Pfam" id="PF01522">
    <property type="entry name" value="Polysacc_deac_1"/>
    <property type="match status" value="1"/>
</dbReference>
<evidence type="ECO:0000313" key="8">
    <source>
        <dbReference type="EMBL" id="RMI19907.1"/>
    </source>
</evidence>
<protein>
    <recommendedName>
        <fullName evidence="3">Chitooligosaccharide deacetylase</fullName>
    </recommendedName>
    <alternativeName>
        <fullName evidence="4">Nodulation protein B</fullName>
    </alternativeName>
</protein>
<dbReference type="SUPFAM" id="SSF88713">
    <property type="entry name" value="Glycoside hydrolase/deacetylase"/>
    <property type="match status" value="1"/>
</dbReference>
<gene>
    <name evidence="7" type="ORF">D6Z83_01745</name>
    <name evidence="8" type="ORF">EBE87_18145</name>
</gene>
<evidence type="ECO:0000256" key="5">
    <source>
        <dbReference type="SAM" id="MobiDB-lite"/>
    </source>
</evidence>
<proteinExistence type="inferred from homology"/>
<dbReference type="InterPro" id="IPR002509">
    <property type="entry name" value="NODB_dom"/>
</dbReference>
<dbReference type="InParanoid" id="A0A3A9JPZ7"/>
<dbReference type="GO" id="GO:0016810">
    <property type="term" value="F:hydrolase activity, acting on carbon-nitrogen (but not peptide) bonds"/>
    <property type="evidence" value="ECO:0007669"/>
    <property type="project" value="InterPro"/>
</dbReference>
<evidence type="ECO:0000256" key="2">
    <source>
        <dbReference type="ARBA" id="ARBA00010973"/>
    </source>
</evidence>
<dbReference type="RefSeq" id="WP_120636622.1">
    <property type="nucleotide sequence ID" value="NZ_RAQU01000007.1"/>
</dbReference>
<accession>A0A3A9JPZ7</accession>
<dbReference type="AlphaFoldDB" id="A0A3A9JPZ7"/>
<feature type="compositionally biased region" description="Basic and acidic residues" evidence="5">
    <location>
        <begin position="15"/>
        <end position="24"/>
    </location>
</feature>
<feature type="domain" description="NodB homology" evidence="6">
    <location>
        <begin position="76"/>
        <end position="294"/>
    </location>
</feature>
<dbReference type="InterPro" id="IPR011330">
    <property type="entry name" value="Glyco_hydro/deAcase_b/a-brl"/>
</dbReference>
<reference evidence="7 10" key="1">
    <citation type="submission" date="2018-09" db="EMBL/GenBank/DDBJ databases">
        <title>Roseomonas sp. nov., isolated from feces of Tibetan antelopes in the Qinghai-Tibet plateau, China.</title>
        <authorList>
            <person name="Tian Z."/>
        </authorList>
    </citation>
    <scope>NUCLEOTIDE SEQUENCE [LARGE SCALE GENOMIC DNA]</scope>
    <source>
        <strain evidence="8 9">Z23</strain>
        <strain evidence="7 10">Z24</strain>
    </source>
</reference>
<evidence type="ECO:0000313" key="10">
    <source>
        <dbReference type="Proteomes" id="UP000278036"/>
    </source>
</evidence>
<comment type="caution">
    <text evidence="7">The sequence shown here is derived from an EMBL/GenBank/DDBJ whole genome shotgun (WGS) entry which is preliminary data.</text>
</comment>
<comment type="similarity">
    <text evidence="2">Belongs to the polysaccharide deacetylase family.</text>
</comment>
<name>A0A3A9JPZ7_9PROT</name>
<feature type="region of interest" description="Disordered" evidence="5">
    <location>
        <begin position="1"/>
        <end position="24"/>
    </location>
</feature>
<dbReference type="Proteomes" id="UP000278036">
    <property type="component" value="Unassembled WGS sequence"/>
</dbReference>
<comment type="function">
    <text evidence="1">Is involved in generating a small heat-stable compound (Nod), an acylated oligomer of N-acetylglucosamine, that stimulates mitosis in various plant protoplasts.</text>
</comment>
<dbReference type="EMBL" id="RAQU01000007">
    <property type="protein sequence ID" value="RKK05996.1"/>
    <property type="molecule type" value="Genomic_DNA"/>
</dbReference>
<dbReference type="OrthoDB" id="9787041at2"/>
<dbReference type="GO" id="GO:0005975">
    <property type="term" value="P:carbohydrate metabolic process"/>
    <property type="evidence" value="ECO:0007669"/>
    <property type="project" value="InterPro"/>
</dbReference>
<keyword evidence="9" id="KW-1185">Reference proteome</keyword>
<sequence>MNGNPFHPATSGYPRDLRGYGRDRPDPAWPGGAALAVQFVLNYEEGGEHSVLHGDAHAESFLAEHFTGPPRAGRHASIEGIFEYGSRVGFWRLWDLFTARAVPVTVFGVTMALARHPEAVAAMREADWEIASHGLRWIDHSTLAEADERRYLTDTMALHRTVCGAGPEGWYLGRASPNSLRLLTELTQPLYLSDFYNDELPYWRVIGEAPQLVLPYTLDANDMRFLTAPGFGNGEDFARYLIDSFDVLLAEGLRGSPGLMSIGLHPRITGRPGRLAGLARFLDHVAKHPQVWLARRDQVARHWRARFPYRAP</sequence>
<dbReference type="Proteomes" id="UP000274097">
    <property type="component" value="Unassembled WGS sequence"/>
</dbReference>
<dbReference type="PROSITE" id="PS51677">
    <property type="entry name" value="NODB"/>
    <property type="match status" value="1"/>
</dbReference>
<evidence type="ECO:0000256" key="3">
    <source>
        <dbReference type="ARBA" id="ARBA00020071"/>
    </source>
</evidence>